<organism evidence="1 2">
    <name type="scientific">Bimuria novae-zelandiae CBS 107.79</name>
    <dbReference type="NCBI Taxonomy" id="1447943"/>
    <lineage>
        <taxon>Eukaryota</taxon>
        <taxon>Fungi</taxon>
        <taxon>Dikarya</taxon>
        <taxon>Ascomycota</taxon>
        <taxon>Pezizomycotina</taxon>
        <taxon>Dothideomycetes</taxon>
        <taxon>Pleosporomycetidae</taxon>
        <taxon>Pleosporales</taxon>
        <taxon>Massarineae</taxon>
        <taxon>Didymosphaeriaceae</taxon>
        <taxon>Bimuria</taxon>
    </lineage>
</organism>
<evidence type="ECO:0000313" key="1">
    <source>
        <dbReference type="EMBL" id="KAF1972010.1"/>
    </source>
</evidence>
<dbReference type="AlphaFoldDB" id="A0A6A5V5S8"/>
<dbReference type="EMBL" id="ML976690">
    <property type="protein sequence ID" value="KAF1972010.1"/>
    <property type="molecule type" value="Genomic_DNA"/>
</dbReference>
<gene>
    <name evidence="1" type="ORF">BU23DRAFT_169614</name>
</gene>
<keyword evidence="2" id="KW-1185">Reference proteome</keyword>
<accession>A0A6A5V5S8</accession>
<evidence type="ECO:0000313" key="2">
    <source>
        <dbReference type="Proteomes" id="UP000800036"/>
    </source>
</evidence>
<dbReference type="Proteomes" id="UP000800036">
    <property type="component" value="Unassembled WGS sequence"/>
</dbReference>
<protein>
    <submittedName>
        <fullName evidence="1">Uncharacterized protein</fullName>
    </submittedName>
</protein>
<reference evidence="1" key="1">
    <citation type="journal article" date="2020" name="Stud. Mycol.">
        <title>101 Dothideomycetes genomes: a test case for predicting lifestyles and emergence of pathogens.</title>
        <authorList>
            <person name="Haridas S."/>
            <person name="Albert R."/>
            <person name="Binder M."/>
            <person name="Bloem J."/>
            <person name="Labutti K."/>
            <person name="Salamov A."/>
            <person name="Andreopoulos B."/>
            <person name="Baker S."/>
            <person name="Barry K."/>
            <person name="Bills G."/>
            <person name="Bluhm B."/>
            <person name="Cannon C."/>
            <person name="Castanera R."/>
            <person name="Culley D."/>
            <person name="Daum C."/>
            <person name="Ezra D."/>
            <person name="Gonzalez J."/>
            <person name="Henrissat B."/>
            <person name="Kuo A."/>
            <person name="Liang C."/>
            <person name="Lipzen A."/>
            <person name="Lutzoni F."/>
            <person name="Magnuson J."/>
            <person name="Mondo S."/>
            <person name="Nolan M."/>
            <person name="Ohm R."/>
            <person name="Pangilinan J."/>
            <person name="Park H.-J."/>
            <person name="Ramirez L."/>
            <person name="Alfaro M."/>
            <person name="Sun H."/>
            <person name="Tritt A."/>
            <person name="Yoshinaga Y."/>
            <person name="Zwiers L.-H."/>
            <person name="Turgeon B."/>
            <person name="Goodwin S."/>
            <person name="Spatafora J."/>
            <person name="Crous P."/>
            <person name="Grigoriev I."/>
        </authorList>
    </citation>
    <scope>NUCLEOTIDE SEQUENCE</scope>
    <source>
        <strain evidence="1">CBS 107.79</strain>
    </source>
</reference>
<name>A0A6A5V5S8_9PLEO</name>
<sequence length="158" mass="16895">MGLLRAFWRPGVRVTASQRRTASWTGVVAVSSQHTPDGVAHRARSNTGTLALHHHIASPRGMGWLPQREISSYQRGQERGVSRVGSSQAVGVCLAHLSNPPLARRGATGLNPSGGPEVKIHAAQYLTKGRLFRGCFNFVPCRTASGPVSRHVMEGALG</sequence>
<proteinExistence type="predicted"/>